<accession>A0ACC8X7X7</accession>
<gene>
    <name evidence="1" type="ORF">AN396_11750</name>
</gene>
<keyword evidence="1" id="KW-0378">Hydrolase</keyword>
<comment type="caution">
    <text evidence="1">The sequence shown here is derived from an EMBL/GenBank/DDBJ whole genome shotgun (WGS) entry which is preliminary data.</text>
</comment>
<protein>
    <submittedName>
        <fullName evidence="1">Exonuclease SbcCD subunit D</fullName>
    </submittedName>
</protein>
<keyword evidence="1" id="KW-0540">Nuclease</keyword>
<organism evidence="1 2">
    <name type="scientific">Candidatus Epulonipiscium fishelsonii</name>
    <dbReference type="NCBI Taxonomy" id="77094"/>
    <lineage>
        <taxon>Bacteria</taxon>
        <taxon>Bacillati</taxon>
        <taxon>Bacillota</taxon>
        <taxon>Clostridia</taxon>
        <taxon>Lachnospirales</taxon>
        <taxon>Lachnospiraceae</taxon>
        <taxon>Candidatus Epulonipiscium</taxon>
    </lineage>
</organism>
<reference evidence="1" key="1">
    <citation type="submission" date="2016-08" db="EMBL/GenBank/DDBJ databases">
        <authorList>
            <person name="Ngugi D.K."/>
            <person name="Miyake S."/>
            <person name="Stingl U."/>
        </authorList>
    </citation>
    <scope>NUCLEOTIDE SEQUENCE</scope>
    <source>
        <strain evidence="1">SCG-B11WGA-EpuloA1</strain>
    </source>
</reference>
<dbReference type="Proteomes" id="UP000188605">
    <property type="component" value="Unassembled WGS sequence"/>
</dbReference>
<dbReference type="EMBL" id="LJDB01000100">
    <property type="protein sequence ID" value="ONI37996.1"/>
    <property type="molecule type" value="Genomic_DNA"/>
</dbReference>
<keyword evidence="1" id="KW-0269">Exonuclease</keyword>
<evidence type="ECO:0000313" key="1">
    <source>
        <dbReference type="EMBL" id="ONI37996.1"/>
    </source>
</evidence>
<keyword evidence="2" id="KW-1185">Reference proteome</keyword>
<name>A0ACC8X7X7_9FIRM</name>
<sequence>MKILHTSDWHLGKTLDGYSRMDEQEKFLDDFIEIADKNDVNLIIIAGDVYDTSNPPARAEKMFYDALKRLSTNGERMIIIIAGNHDSPERLVSAGPLAMEHGIVMVGTPKTVVPAGKYGQNRVITSGEGFIEVELNNEKAVILTVPYPSEKRLNEVLYDDIESEQEQLASYTKRIKALFDKLEPKFRADTINIAISHIFTLGSEESGSERSIQLGGSFVVEGNCLPQKAQYIALGHLHKPQVVANTKARYSGSPIHYNKKEINFEKKCILIDVHAGTECIITDIALEVYKPIEIWKCANIEEALAKCEENLGRECWVYLEIETDSYILEKDIKALRHLKPDIVEIKANFKQNQKEEIISLQDKSFEELFIEFYKSRRSVQPTKELTELLLSIVEEEEYEAN</sequence>
<evidence type="ECO:0000313" key="2">
    <source>
        <dbReference type="Proteomes" id="UP000188605"/>
    </source>
</evidence>
<proteinExistence type="predicted"/>